<organism evidence="1 2">
    <name type="scientific">Trinickia fusca</name>
    <dbReference type="NCBI Taxonomy" id="2419777"/>
    <lineage>
        <taxon>Bacteria</taxon>
        <taxon>Pseudomonadati</taxon>
        <taxon>Pseudomonadota</taxon>
        <taxon>Betaproteobacteria</taxon>
        <taxon>Burkholderiales</taxon>
        <taxon>Burkholderiaceae</taxon>
        <taxon>Trinickia</taxon>
    </lineage>
</organism>
<gene>
    <name evidence="1" type="ORF">D7S89_15740</name>
</gene>
<accession>A0A494X7Y3</accession>
<dbReference type="Proteomes" id="UP000280434">
    <property type="component" value="Unassembled WGS sequence"/>
</dbReference>
<dbReference type="EMBL" id="RBZV01000006">
    <property type="protein sequence ID" value="RKP46817.1"/>
    <property type="molecule type" value="Genomic_DNA"/>
</dbReference>
<name>A0A494X7Y3_9BURK</name>
<reference evidence="1 2" key="1">
    <citation type="submission" date="2018-10" db="EMBL/GenBank/DDBJ databases">
        <title>Paraburkholderia sp. 7MK8-2, isolated from soil.</title>
        <authorList>
            <person name="Gao Z.-H."/>
            <person name="Qiu L.-H."/>
        </authorList>
    </citation>
    <scope>NUCLEOTIDE SEQUENCE [LARGE SCALE GENOMIC DNA]</scope>
    <source>
        <strain evidence="1 2">7MK8-2</strain>
    </source>
</reference>
<dbReference type="CDD" id="cd14744">
    <property type="entry name" value="PAAR_CT_2"/>
    <property type="match status" value="1"/>
</dbReference>
<protein>
    <submittedName>
        <fullName evidence="1">PAAR domain-containing protein</fullName>
    </submittedName>
</protein>
<keyword evidence="2" id="KW-1185">Reference proteome</keyword>
<sequence>MLRRIAVVGDSLEHGGQILPYVGPVVAMGNAGHQVALIGGQAYCEACKRTGLIAKTGGPRRLRFMGETAADGDVVLCSCSTPPRIVATLAGESWCDDMADTMGVVSPTEAAGNSVATAGGGIASAVTGTFDEQVRATESGASEGYPYFVEASDGQVFSGRLDEHGHLPRVYTYSADDYTVYWGDEALAKQDGI</sequence>
<comment type="caution">
    <text evidence="1">The sequence shown here is derived from an EMBL/GenBank/DDBJ whole genome shotgun (WGS) entry which is preliminary data.</text>
</comment>
<evidence type="ECO:0000313" key="1">
    <source>
        <dbReference type="EMBL" id="RKP46817.1"/>
    </source>
</evidence>
<dbReference type="RefSeq" id="WP_121278645.1">
    <property type="nucleotide sequence ID" value="NZ_RBZV01000006.1"/>
</dbReference>
<dbReference type="AlphaFoldDB" id="A0A494X7Y3"/>
<dbReference type="OrthoDB" id="8594232at2"/>
<evidence type="ECO:0000313" key="2">
    <source>
        <dbReference type="Proteomes" id="UP000280434"/>
    </source>
</evidence>
<proteinExistence type="predicted"/>